<dbReference type="SMART" id="SM00148">
    <property type="entry name" value="PLCXc"/>
    <property type="match status" value="1"/>
</dbReference>
<keyword evidence="3" id="KW-1185">Reference proteome</keyword>
<evidence type="ECO:0000313" key="3">
    <source>
        <dbReference type="Proteomes" id="UP000292702"/>
    </source>
</evidence>
<dbReference type="InterPro" id="IPR000909">
    <property type="entry name" value="PLipase_C_PInositol-sp_X_dom"/>
</dbReference>
<dbReference type="Gene3D" id="3.20.20.190">
    <property type="entry name" value="Phosphatidylinositol (PI) phosphodiesterase"/>
    <property type="match status" value="1"/>
</dbReference>
<dbReference type="Pfam" id="PF00388">
    <property type="entry name" value="PI-PLC-X"/>
    <property type="match status" value="1"/>
</dbReference>
<evidence type="ECO:0000313" key="2">
    <source>
        <dbReference type="EMBL" id="TCD66693.1"/>
    </source>
</evidence>
<evidence type="ECO:0000259" key="1">
    <source>
        <dbReference type="SMART" id="SM00148"/>
    </source>
</evidence>
<dbReference type="InterPro" id="IPR051057">
    <property type="entry name" value="PI-PLC_domain"/>
</dbReference>
<dbReference type="GO" id="GO:0008081">
    <property type="term" value="F:phosphoric diester hydrolase activity"/>
    <property type="evidence" value="ECO:0007669"/>
    <property type="project" value="InterPro"/>
</dbReference>
<dbReference type="Proteomes" id="UP000292702">
    <property type="component" value="Unassembled WGS sequence"/>
</dbReference>
<comment type="caution">
    <text evidence="2">The sequence shown here is derived from an EMBL/GenBank/DDBJ whole genome shotgun (WGS) entry which is preliminary data.</text>
</comment>
<dbReference type="AlphaFoldDB" id="A0A4R0RIQ1"/>
<protein>
    <recommendedName>
        <fullName evidence="1">Phosphatidylinositol-specific phospholipase C X domain-containing protein</fullName>
    </recommendedName>
</protein>
<dbReference type="InterPro" id="IPR017946">
    <property type="entry name" value="PLC-like_Pdiesterase_TIM-brl"/>
</dbReference>
<proteinExistence type="predicted"/>
<gene>
    <name evidence="2" type="ORF">EIP91_001047</name>
</gene>
<dbReference type="OrthoDB" id="1046782at2759"/>
<name>A0A4R0RIQ1_9APHY</name>
<sequence length="443" mass="49297">MRKLTVSNRTEHTLSVEYYGPKQPHLNSCVILPEASTSLEVSSSKSHFVLSTDSSSKWSTYDDDEKVSVDADAFQTRFPLKFGAQWKAVKVEDGCPWRIYRSKTSRRHHRLLVLPKRNLASYLSELPDSVPLSSLALPGTHDSMALYGWPVSQCQDVTTPLPVQLQVGIRVLDIRLATKPEGLMAYHGVYPQHVSFQVILKTIHDFLTAPDTCRETIVMSIKQEDFVNVAPPVFSQKVRDEISGGPGGMEMFYLANKVPTLGEVRGKVVLFSRFGGDGNGWKDGLEGIGIHPTTWPDSKKNGFTWECKNTVVQTHDWYSIPSFLSIPEKVDLATRILLPPSNDLPTPTLSISFLSAASFPLGLPPLIARGFGWPSLGFGVEGVNSRVGSWLLTLLGEQEQPRVRGWVFMDFFRDPEDNAVVPLLVECNFRGRVGGQEGWPSIR</sequence>
<dbReference type="STRING" id="92696.A0A4R0RIQ1"/>
<dbReference type="CDD" id="cd08586">
    <property type="entry name" value="PI-PLCc_BcPLC_like"/>
    <property type="match status" value="1"/>
</dbReference>
<dbReference type="PROSITE" id="PS50007">
    <property type="entry name" value="PIPLC_X_DOMAIN"/>
    <property type="match status" value="1"/>
</dbReference>
<accession>A0A4R0RIQ1</accession>
<dbReference type="GO" id="GO:0006629">
    <property type="term" value="P:lipid metabolic process"/>
    <property type="evidence" value="ECO:0007669"/>
    <property type="project" value="InterPro"/>
</dbReference>
<dbReference type="EMBL" id="RWJN01000125">
    <property type="protein sequence ID" value="TCD66693.1"/>
    <property type="molecule type" value="Genomic_DNA"/>
</dbReference>
<organism evidence="2 3">
    <name type="scientific">Steccherinum ochraceum</name>
    <dbReference type="NCBI Taxonomy" id="92696"/>
    <lineage>
        <taxon>Eukaryota</taxon>
        <taxon>Fungi</taxon>
        <taxon>Dikarya</taxon>
        <taxon>Basidiomycota</taxon>
        <taxon>Agaricomycotina</taxon>
        <taxon>Agaricomycetes</taxon>
        <taxon>Polyporales</taxon>
        <taxon>Steccherinaceae</taxon>
        <taxon>Steccherinum</taxon>
    </lineage>
</organism>
<reference evidence="2 3" key="1">
    <citation type="submission" date="2018-11" db="EMBL/GenBank/DDBJ databases">
        <title>Genome assembly of Steccherinum ochraceum LE-BIN_3174, the white-rot fungus of the Steccherinaceae family (The Residual Polyporoid clade, Polyporales, Basidiomycota).</title>
        <authorList>
            <person name="Fedorova T.V."/>
            <person name="Glazunova O.A."/>
            <person name="Landesman E.O."/>
            <person name="Moiseenko K.V."/>
            <person name="Psurtseva N.V."/>
            <person name="Savinova O.S."/>
            <person name="Shakhova N.V."/>
            <person name="Tyazhelova T.V."/>
            <person name="Vasina D.V."/>
        </authorList>
    </citation>
    <scope>NUCLEOTIDE SEQUENCE [LARGE SCALE GENOMIC DNA]</scope>
    <source>
        <strain evidence="2 3">LE-BIN_3174</strain>
    </source>
</reference>
<dbReference type="PANTHER" id="PTHR13593:SF148">
    <property type="entry name" value="PHOSPHATIDYLINOSITOL-SPECIFIC PHOSPHOLIPASE C X DOMAIN-CONTAINING PROTEIN"/>
    <property type="match status" value="1"/>
</dbReference>
<feature type="domain" description="Phosphatidylinositol-specific phospholipase C X" evidence="1">
    <location>
        <begin position="128"/>
        <end position="273"/>
    </location>
</feature>
<dbReference type="SUPFAM" id="SSF51695">
    <property type="entry name" value="PLC-like phosphodiesterases"/>
    <property type="match status" value="1"/>
</dbReference>
<dbReference type="PANTHER" id="PTHR13593">
    <property type="match status" value="1"/>
</dbReference>